<sequence>MSVFSPWTLRALTLTGAVAVLMSAPLAASAAQTTHAVTTQAQQARQVTDAPGTLSAPAIDTITDDSAPVFVTVNIPAGLSPASASATLAPQTPSSTGIPGSVQVSVKGEVRQSIDPTAPAAVSIPLSASDVVDGQVAIGFTYLPATPTSSSTGNAACLLPSGATVSLSAVTVAVTGEATAPTTVGDFFSPALNAVSVVVPDAPTAALKQAGLAAVGSLAHAFPSSVAITLSTAGDTGSATRVEPERGRVVAIVASGDTVTTQLSTGAAGVPTLTISGPEAELAAAGAALGSDYLALADAGDVSGLTQTGQVPANLVQSLQSLGAGNELSLSGYGQTGSVVNVDQSAFGGPVSEASVHLLGMHSDIPDTVTATMNVYWNSYLIGSSVLGHTPAFDVTLPVAATRLTASNALRVSLSAESVTGECSSTLRSIPIELFVDNKASTVTATRGQSLDAGFQRFPQALGGTLPVAFGAGLADSAAVAAAGDLVASLQRNSSIQLAVTVMSAADFAGSSQPGLIVGATTDDSSSLKAPLRLDSFKAIDSSAVSFGVGSTSPFAALESFESSGRNIVMLGGWAPDGSTSSATEQLQRQAADYAVSNPGAWFGLSGDVIIAQPGLADPVALSSNAIVPQAAVTSEYNRYAIWAVVIIVVLVFAAAIGEFTRRRRRAKLKKYVDAQLVADRERTDAAAAPAAIANPDRLPE</sequence>
<evidence type="ECO:0000256" key="1">
    <source>
        <dbReference type="SAM" id="Phobius"/>
    </source>
</evidence>
<accession>A0A3E0WFT4</accession>
<evidence type="ECO:0000313" key="4">
    <source>
        <dbReference type="Proteomes" id="UP000257080"/>
    </source>
</evidence>
<name>A0A3E0WFT4_9MICO</name>
<dbReference type="EMBL" id="NBXE01000008">
    <property type="protein sequence ID" value="RFA28663.1"/>
    <property type="molecule type" value="Genomic_DNA"/>
</dbReference>
<protein>
    <recommendedName>
        <fullName evidence="5">Cellulose synthase</fullName>
    </recommendedName>
</protein>
<feature type="transmembrane region" description="Helical" evidence="1">
    <location>
        <begin position="640"/>
        <end position="661"/>
    </location>
</feature>
<evidence type="ECO:0008006" key="5">
    <source>
        <dbReference type="Google" id="ProtNLM"/>
    </source>
</evidence>
<keyword evidence="1" id="KW-0472">Membrane</keyword>
<keyword evidence="1" id="KW-0812">Transmembrane</keyword>
<dbReference type="OrthoDB" id="3776409at2"/>
<proteinExistence type="predicted"/>
<feature type="chain" id="PRO_5017644157" description="Cellulose synthase" evidence="2">
    <location>
        <begin position="31"/>
        <end position="701"/>
    </location>
</feature>
<organism evidence="3 4">
    <name type="scientific">Subtercola boreus</name>
    <dbReference type="NCBI Taxonomy" id="120213"/>
    <lineage>
        <taxon>Bacteria</taxon>
        <taxon>Bacillati</taxon>
        <taxon>Actinomycetota</taxon>
        <taxon>Actinomycetes</taxon>
        <taxon>Micrococcales</taxon>
        <taxon>Microbacteriaceae</taxon>
        <taxon>Subtercola</taxon>
    </lineage>
</organism>
<keyword evidence="1" id="KW-1133">Transmembrane helix</keyword>
<evidence type="ECO:0000256" key="2">
    <source>
        <dbReference type="SAM" id="SignalP"/>
    </source>
</evidence>
<gene>
    <name evidence="3" type="ORF">B7R25_02730</name>
</gene>
<comment type="caution">
    <text evidence="3">The sequence shown here is derived from an EMBL/GenBank/DDBJ whole genome shotgun (WGS) entry which is preliminary data.</text>
</comment>
<dbReference type="AlphaFoldDB" id="A0A3E0WFT4"/>
<evidence type="ECO:0000313" key="3">
    <source>
        <dbReference type="EMBL" id="RFA28663.1"/>
    </source>
</evidence>
<keyword evidence="2" id="KW-0732">Signal</keyword>
<dbReference type="RefSeq" id="WP_116417461.1">
    <property type="nucleotide sequence ID" value="NZ_NBXC01000008.1"/>
</dbReference>
<dbReference type="Proteomes" id="UP000257080">
    <property type="component" value="Unassembled WGS sequence"/>
</dbReference>
<reference evidence="3 4" key="1">
    <citation type="submission" date="2017-04" db="EMBL/GenBank/DDBJ databases">
        <title>Comparative genome analysis of Subtercola boreus.</title>
        <authorList>
            <person name="Cho Y.-J."/>
            <person name="Cho A."/>
            <person name="Kim O.-S."/>
            <person name="Lee J.-I."/>
        </authorList>
    </citation>
    <scope>NUCLEOTIDE SEQUENCE [LARGE SCALE GENOMIC DNA]</scope>
    <source>
        <strain evidence="3 4">P28004</strain>
    </source>
</reference>
<feature type="signal peptide" evidence="2">
    <location>
        <begin position="1"/>
        <end position="30"/>
    </location>
</feature>